<organism evidence="2 3">
    <name type="scientific">Paracidovorax wautersii</name>
    <dbReference type="NCBI Taxonomy" id="1177982"/>
    <lineage>
        <taxon>Bacteria</taxon>
        <taxon>Pseudomonadati</taxon>
        <taxon>Pseudomonadota</taxon>
        <taxon>Betaproteobacteria</taxon>
        <taxon>Burkholderiales</taxon>
        <taxon>Comamonadaceae</taxon>
        <taxon>Paracidovorax</taxon>
    </lineage>
</organism>
<dbReference type="AlphaFoldDB" id="A0A7V8FMJ6"/>
<protein>
    <submittedName>
        <fullName evidence="2">Na(+)/H(+) antiporter subunit G1</fullName>
    </submittedName>
</protein>
<accession>A0A7V8FMJ6</accession>
<keyword evidence="1" id="KW-1133">Transmembrane helix</keyword>
<feature type="transmembrane region" description="Helical" evidence="1">
    <location>
        <begin position="45"/>
        <end position="66"/>
    </location>
</feature>
<name>A0A7V8FMJ6_9BURK</name>
<dbReference type="GO" id="GO:0015385">
    <property type="term" value="F:sodium:proton antiporter activity"/>
    <property type="evidence" value="ECO:0007669"/>
    <property type="project" value="TreeGrafter"/>
</dbReference>
<feature type="transmembrane region" description="Helical" evidence="1">
    <location>
        <begin position="72"/>
        <end position="94"/>
    </location>
</feature>
<dbReference type="NCBIfam" id="TIGR01300">
    <property type="entry name" value="CPA3_mnhG_phaG"/>
    <property type="match status" value="1"/>
</dbReference>
<dbReference type="PANTHER" id="PTHR34703">
    <property type="entry name" value="ANTIPORTER SUBUNIT MNHG2-RELATED"/>
    <property type="match status" value="1"/>
</dbReference>
<feature type="transmembrane region" description="Helical" evidence="1">
    <location>
        <begin position="12"/>
        <end position="33"/>
    </location>
</feature>
<dbReference type="Pfam" id="PF03334">
    <property type="entry name" value="PhaG_MnhG_YufB"/>
    <property type="match status" value="1"/>
</dbReference>
<evidence type="ECO:0000256" key="1">
    <source>
        <dbReference type="SAM" id="Phobius"/>
    </source>
</evidence>
<sequence>MMALDMPDWVQAIVGILVVLGSLLAFIGALGLARLRSFFRRVHAPALGATYGTWCIAFAMVIYFSVSQSTFATFPFLMSAFVAITNPITSIFLMRTALFRKRQMGAKVPPSLSRR</sequence>
<gene>
    <name evidence="2" type="primary">mnhG1</name>
    <name evidence="2" type="ORF">GAK30_02676</name>
</gene>
<dbReference type="InterPro" id="IPR005133">
    <property type="entry name" value="PhaG_MnhG_YufB"/>
</dbReference>
<reference evidence="3" key="1">
    <citation type="journal article" date="2020" name="MBio">
        <title>Horizontal gene transfer to a defensive symbiont with a reduced genome amongst a multipartite beetle microbiome.</title>
        <authorList>
            <person name="Waterworth S.C."/>
            <person name="Florez L.V."/>
            <person name="Rees E.R."/>
            <person name="Hertweck C."/>
            <person name="Kaltenpoth M."/>
            <person name="Kwan J.C."/>
        </authorList>
    </citation>
    <scope>NUCLEOTIDE SEQUENCE [LARGE SCALE GENOMIC DNA]</scope>
</reference>
<comment type="caution">
    <text evidence="2">The sequence shown here is derived from an EMBL/GenBank/DDBJ whole genome shotgun (WGS) entry which is preliminary data.</text>
</comment>
<evidence type="ECO:0000313" key="2">
    <source>
        <dbReference type="EMBL" id="KAF1020163.1"/>
    </source>
</evidence>
<dbReference type="Proteomes" id="UP000461670">
    <property type="component" value="Unassembled WGS sequence"/>
</dbReference>
<keyword evidence="1" id="KW-0472">Membrane</keyword>
<dbReference type="EMBL" id="WNDQ01000040">
    <property type="protein sequence ID" value="KAF1020163.1"/>
    <property type="molecule type" value="Genomic_DNA"/>
</dbReference>
<dbReference type="PANTHER" id="PTHR34703:SF1">
    <property type="entry name" value="ANTIPORTER SUBUNIT MNHG2-RELATED"/>
    <property type="match status" value="1"/>
</dbReference>
<keyword evidence="1" id="KW-0812">Transmembrane</keyword>
<proteinExistence type="predicted"/>
<evidence type="ECO:0000313" key="3">
    <source>
        <dbReference type="Proteomes" id="UP000461670"/>
    </source>
</evidence>